<dbReference type="Proteomes" id="UP000658225">
    <property type="component" value="Unassembled WGS sequence"/>
</dbReference>
<comment type="caution">
    <text evidence="1">The sequence shown here is derived from an EMBL/GenBank/DDBJ whole genome shotgun (WGS) entry which is preliminary data.</text>
</comment>
<accession>A0A927MIK6</accession>
<reference evidence="1" key="1">
    <citation type="submission" date="2020-10" db="EMBL/GenBank/DDBJ databases">
        <title>Genomic Encyclopedia of Type Strains, Phase IV (KMG-IV): sequencing the most valuable type-strain genomes for metagenomic binning, comparative biology and taxonomic classification.</title>
        <authorList>
            <person name="Goeker M."/>
        </authorList>
    </citation>
    <scope>NUCLEOTIDE SEQUENCE</scope>
    <source>
        <strain evidence="1">DSM 13886</strain>
    </source>
</reference>
<dbReference type="EMBL" id="JADBEL010000006">
    <property type="protein sequence ID" value="MBE1554496.1"/>
    <property type="molecule type" value="Genomic_DNA"/>
</dbReference>
<sequence length="164" mass="19093">MWNVAYNFYGSSTGKAKPIQLVRTYIHQVRYLYEARTKEGKRRYSPIALYPIFALVPYLHRSSNIICKNPDVLHIEDIEYFNITEITALLDLTHSKKTSSALSSLSLNGQTVFVKVESRNEVYLKLNPRIFWRGADVPDYKMIAEFDMIDNNHKKRKLIMSSVN</sequence>
<dbReference type="RefSeq" id="WP_192598279.1">
    <property type="nucleotide sequence ID" value="NZ_JADBEL010000006.1"/>
</dbReference>
<evidence type="ECO:0000313" key="1">
    <source>
        <dbReference type="EMBL" id="MBE1554496.1"/>
    </source>
</evidence>
<keyword evidence="2" id="KW-1185">Reference proteome</keyword>
<gene>
    <name evidence="1" type="ORF">H4683_001572</name>
</gene>
<proteinExistence type="predicted"/>
<evidence type="ECO:0000313" key="2">
    <source>
        <dbReference type="Proteomes" id="UP000658225"/>
    </source>
</evidence>
<name>A0A927MIK6_9BACL</name>
<organism evidence="1 2">
    <name type="scientific">Sporosarcina limicola</name>
    <dbReference type="NCBI Taxonomy" id="34101"/>
    <lineage>
        <taxon>Bacteria</taxon>
        <taxon>Bacillati</taxon>
        <taxon>Bacillota</taxon>
        <taxon>Bacilli</taxon>
        <taxon>Bacillales</taxon>
        <taxon>Caryophanaceae</taxon>
        <taxon>Sporosarcina</taxon>
    </lineage>
</organism>
<protein>
    <submittedName>
        <fullName evidence="1">Uncharacterized protein</fullName>
    </submittedName>
</protein>
<dbReference type="AlphaFoldDB" id="A0A927MIK6"/>